<accession>A0A382CWD1</accession>
<gene>
    <name evidence="1" type="ORF">METZ01_LOCUS183292</name>
</gene>
<evidence type="ECO:0000313" key="1">
    <source>
        <dbReference type="EMBL" id="SVB30438.1"/>
    </source>
</evidence>
<organism evidence="1">
    <name type="scientific">marine metagenome</name>
    <dbReference type="NCBI Taxonomy" id="408172"/>
    <lineage>
        <taxon>unclassified sequences</taxon>
        <taxon>metagenomes</taxon>
        <taxon>ecological metagenomes</taxon>
    </lineage>
</organism>
<protein>
    <submittedName>
        <fullName evidence="1">Uncharacterized protein</fullName>
    </submittedName>
</protein>
<dbReference type="EMBL" id="UINC01036451">
    <property type="protein sequence ID" value="SVB30438.1"/>
    <property type="molecule type" value="Genomic_DNA"/>
</dbReference>
<proteinExistence type="predicted"/>
<dbReference type="AlphaFoldDB" id="A0A382CWD1"/>
<sequence length="256" mass="29104">MSYIVAFVNFKESSQFLYPFGCTRDDLVPGDKVIVRTKDQRLSVAFVNKLEYLGWNCGAEILCKLSERSQNADGDYIIPKDAPYKKGYAVPNTLVNILDLERWEKMTSPYKTCSLVMGKKNKTQTAFILFRKNGIDVILHHSRDYEVKKGGSWAISTNEGQVVSNYYARTNTNLFQWIESFATDFDNNKKNLEKYFIPQGSEDRRSRDTDFIPSCNQKDEGYPIKDILDGKVSLGGGLYIDTTGIGDIDKNGDFLD</sequence>
<name>A0A382CWD1_9ZZZZ</name>
<reference evidence="1" key="1">
    <citation type="submission" date="2018-05" db="EMBL/GenBank/DDBJ databases">
        <authorList>
            <person name="Lanie J.A."/>
            <person name="Ng W.-L."/>
            <person name="Kazmierczak K.M."/>
            <person name="Andrzejewski T.M."/>
            <person name="Davidsen T.M."/>
            <person name="Wayne K.J."/>
            <person name="Tettelin H."/>
            <person name="Glass J.I."/>
            <person name="Rusch D."/>
            <person name="Podicherti R."/>
            <person name="Tsui H.-C.T."/>
            <person name="Winkler M.E."/>
        </authorList>
    </citation>
    <scope>NUCLEOTIDE SEQUENCE</scope>
</reference>